<sequence length="532" mass="57137">MSRVLRSTARPDEANRTAHEALLEDLRDQLARVHAGGGEVAVERHLKRGKLLARDRVERLCDRGSAFLELSPLAAHGMYDGAAPGAGIVTGIGMVSGRPCVIVANDATVKGGTYYPITVKKHLRAQEIAERNHLPAIYLVDSGGAFLPQQDEVFPDKDDFGRIFFNQAQMSAKGIPQIACVMGSCTAGGAYVPAMSDETVIVKEQGTIFLGGPPLVKAATGEEVSAEDLGGGDLHSRTSGVTDHLAADDADALHRVRSIVATLNDAPAPPWTTRDPQAPALDPDTLLDVVPPSPRTPYDVREVIARVVDGSRFHEFKEHYGETVVTGFAHVHGHPVGIVGNNGVLFGESARKAAHFVELCDQRGIPLLFLQNISGFMVGREYEAGGIARDGAKMVTAVATARVPKITVVVGGSFGAGNYGMCGRAYDPRFLFMWPNARISVMGGEQAATVLATVRRDQLAARGVEWPAEEEQQLRAGIEEQFETQGHPYYSSARLWDDGIIDPRDTRRVVALALSACAGAPVPEPTRPLYRM</sequence>
<dbReference type="FunFam" id="3.90.226.10:FF:000004">
    <property type="entry name" value="Methylcrotonoyl-CoA carboxylase beta chain"/>
    <property type="match status" value="1"/>
</dbReference>
<dbReference type="PANTHER" id="PTHR22855">
    <property type="entry name" value="ACETYL, PROPIONYL, PYRUVATE, AND GLUTACONYL CARBOXYLASE-RELATED"/>
    <property type="match status" value="1"/>
</dbReference>
<dbReference type="OrthoDB" id="9803706at2"/>
<reference evidence="5 6" key="1">
    <citation type="submission" date="2018-03" db="EMBL/GenBank/DDBJ databases">
        <title>Aquarubrobacter algicola gen. nov., sp. nov., a novel actinobacterium isolated from shallow eutrophic lake during the end of cyanobacterial harmful algal blooms.</title>
        <authorList>
            <person name="Chun S.J."/>
        </authorList>
    </citation>
    <scope>NUCLEOTIDE SEQUENCE [LARGE SCALE GENOMIC DNA]</scope>
    <source>
        <strain evidence="5 6">Seoho-28</strain>
    </source>
</reference>
<dbReference type="PROSITE" id="PS50989">
    <property type="entry name" value="COA_CT_CTER"/>
    <property type="match status" value="1"/>
</dbReference>
<gene>
    <name evidence="5" type="ORF">C7Y72_08060</name>
</gene>
<comment type="pathway">
    <text evidence="2">Amino-acid degradation; L-leucine degradation.</text>
</comment>
<dbReference type="InterPro" id="IPR011762">
    <property type="entry name" value="COA_CT_N"/>
</dbReference>
<dbReference type="InterPro" id="IPR034733">
    <property type="entry name" value="AcCoA_carboxyl_beta"/>
</dbReference>
<dbReference type="GO" id="GO:0004485">
    <property type="term" value="F:methylcrotonoyl-CoA carboxylase activity"/>
    <property type="evidence" value="ECO:0007669"/>
    <property type="project" value="TreeGrafter"/>
</dbReference>
<dbReference type="PANTHER" id="PTHR22855:SF13">
    <property type="entry name" value="METHYLCROTONOYL-COA CARBOXYLASE BETA CHAIN, MITOCHONDRIAL"/>
    <property type="match status" value="1"/>
</dbReference>
<name>A0A2T4UK30_9ACTN</name>
<feature type="domain" description="CoA carboxyltransferase C-terminal" evidence="4">
    <location>
        <begin position="282"/>
        <end position="516"/>
    </location>
</feature>
<dbReference type="Pfam" id="PF01039">
    <property type="entry name" value="Carboxyl_trans"/>
    <property type="match status" value="1"/>
</dbReference>
<evidence type="ECO:0000313" key="6">
    <source>
        <dbReference type="Proteomes" id="UP000240739"/>
    </source>
</evidence>
<accession>A0A2T4UK30</accession>
<feature type="domain" description="CoA carboxyltransferase N-terminal" evidence="3">
    <location>
        <begin position="19"/>
        <end position="275"/>
    </location>
</feature>
<evidence type="ECO:0000259" key="3">
    <source>
        <dbReference type="PROSITE" id="PS50980"/>
    </source>
</evidence>
<dbReference type="Gene3D" id="3.90.226.10">
    <property type="entry name" value="2-enoyl-CoA Hydratase, Chain A, domain 1"/>
    <property type="match status" value="2"/>
</dbReference>
<keyword evidence="6" id="KW-1185">Reference proteome</keyword>
<dbReference type="InterPro" id="IPR029045">
    <property type="entry name" value="ClpP/crotonase-like_dom_sf"/>
</dbReference>
<evidence type="ECO:0000256" key="1">
    <source>
        <dbReference type="ARBA" id="ARBA00006102"/>
    </source>
</evidence>
<evidence type="ECO:0000313" key="5">
    <source>
        <dbReference type="EMBL" id="PTL59606.1"/>
    </source>
</evidence>
<dbReference type="FunFam" id="3.90.226.10:FF:000007">
    <property type="entry name" value="Methylcrotonoyl-CoA carboxylase subunit beta"/>
    <property type="match status" value="1"/>
</dbReference>
<dbReference type="GO" id="GO:1905202">
    <property type="term" value="C:methylcrotonoyl-CoA carboxylase complex"/>
    <property type="evidence" value="ECO:0007669"/>
    <property type="project" value="TreeGrafter"/>
</dbReference>
<dbReference type="Proteomes" id="UP000240739">
    <property type="component" value="Unassembled WGS sequence"/>
</dbReference>
<evidence type="ECO:0000259" key="4">
    <source>
        <dbReference type="PROSITE" id="PS50989"/>
    </source>
</evidence>
<comment type="caution">
    <text evidence="5">The sequence shown here is derived from an EMBL/GenBank/DDBJ whole genome shotgun (WGS) entry which is preliminary data.</text>
</comment>
<dbReference type="SUPFAM" id="SSF52096">
    <property type="entry name" value="ClpP/crotonase"/>
    <property type="match status" value="2"/>
</dbReference>
<proteinExistence type="inferred from homology"/>
<evidence type="ECO:0000256" key="2">
    <source>
        <dbReference type="ARBA" id="ARBA00046317"/>
    </source>
</evidence>
<dbReference type="PROSITE" id="PS50980">
    <property type="entry name" value="COA_CT_NTER"/>
    <property type="match status" value="1"/>
</dbReference>
<dbReference type="EMBL" id="PYYB01000001">
    <property type="protein sequence ID" value="PTL59606.1"/>
    <property type="molecule type" value="Genomic_DNA"/>
</dbReference>
<dbReference type="InterPro" id="IPR045190">
    <property type="entry name" value="MCCB/AccD1-like"/>
</dbReference>
<dbReference type="RefSeq" id="WP_107568249.1">
    <property type="nucleotide sequence ID" value="NZ_PYYB01000001.1"/>
</dbReference>
<dbReference type="InterPro" id="IPR011763">
    <property type="entry name" value="COA_CT_C"/>
</dbReference>
<comment type="similarity">
    <text evidence="1">Belongs to the AccD/PCCB family.</text>
</comment>
<protein>
    <submittedName>
        <fullName evidence="5">Methylcrotonoyl-CoA carboxylase</fullName>
    </submittedName>
</protein>
<dbReference type="AlphaFoldDB" id="A0A2T4UK30"/>
<organism evidence="5 6">
    <name type="scientific">Paraconexibacter algicola</name>
    <dbReference type="NCBI Taxonomy" id="2133960"/>
    <lineage>
        <taxon>Bacteria</taxon>
        <taxon>Bacillati</taxon>
        <taxon>Actinomycetota</taxon>
        <taxon>Thermoleophilia</taxon>
        <taxon>Solirubrobacterales</taxon>
        <taxon>Paraconexibacteraceae</taxon>
        <taxon>Paraconexibacter</taxon>
    </lineage>
</organism>
<dbReference type="GO" id="GO:0006552">
    <property type="term" value="P:L-leucine catabolic process"/>
    <property type="evidence" value="ECO:0007669"/>
    <property type="project" value="TreeGrafter"/>
</dbReference>